<evidence type="ECO:0000259" key="1">
    <source>
        <dbReference type="Pfam" id="PF13518"/>
    </source>
</evidence>
<reference evidence="2 3" key="1">
    <citation type="journal article" date="2016" name="Nat. Commun.">
        <title>Thousands of microbial genomes shed light on interconnected biogeochemical processes in an aquifer system.</title>
        <authorList>
            <person name="Anantharaman K."/>
            <person name="Brown C.T."/>
            <person name="Hug L.A."/>
            <person name="Sharon I."/>
            <person name="Castelle C.J."/>
            <person name="Probst A.J."/>
            <person name="Thomas B.C."/>
            <person name="Singh A."/>
            <person name="Wilkins M.J."/>
            <person name="Karaoz U."/>
            <person name="Brodie E.L."/>
            <person name="Williams K.H."/>
            <person name="Hubbard S.S."/>
            <person name="Banfield J.F."/>
        </authorList>
    </citation>
    <scope>NUCLEOTIDE SEQUENCE [LARGE SCALE GENOMIC DNA]</scope>
</reference>
<organism evidence="2 3">
    <name type="scientific">Candidatus Schekmanbacteria bacterium RBG_13_48_7</name>
    <dbReference type="NCBI Taxonomy" id="1817878"/>
    <lineage>
        <taxon>Bacteria</taxon>
        <taxon>Candidatus Schekmaniibacteriota</taxon>
    </lineage>
</organism>
<dbReference type="InterPro" id="IPR055247">
    <property type="entry name" value="InsJ-like_HTH"/>
</dbReference>
<evidence type="ECO:0000313" key="3">
    <source>
        <dbReference type="Proteomes" id="UP000179266"/>
    </source>
</evidence>
<dbReference type="Proteomes" id="UP000179266">
    <property type="component" value="Unassembled WGS sequence"/>
</dbReference>
<protein>
    <recommendedName>
        <fullName evidence="1">Insertion element IS150 protein InsJ-like helix-turn-helix domain-containing protein</fullName>
    </recommendedName>
</protein>
<proteinExistence type="predicted"/>
<comment type="caution">
    <text evidence="2">The sequence shown here is derived from an EMBL/GenBank/DDBJ whole genome shotgun (WGS) entry which is preliminary data.</text>
</comment>
<dbReference type="EMBL" id="MGDD01000153">
    <property type="protein sequence ID" value="OGL45972.1"/>
    <property type="molecule type" value="Genomic_DNA"/>
</dbReference>
<sequence length="155" mass="18184">MRQNQNRDPKIKVLQEKGTLNRNAERVKDPLFQENEFFDPRDLIQVKYEMLRRVMTDGYPVTQSAKSFGLSRPAFYKAQLDFEQAGLPGLVTKKRGPHGAYKLTEEVMDFIQDACMENPSVRTRELIDLVVDRFDLTVHRRTMERALLRLKKKLL</sequence>
<dbReference type="InterPro" id="IPR009057">
    <property type="entry name" value="Homeodomain-like_sf"/>
</dbReference>
<evidence type="ECO:0000313" key="2">
    <source>
        <dbReference type="EMBL" id="OGL45972.1"/>
    </source>
</evidence>
<dbReference type="Pfam" id="PF13518">
    <property type="entry name" value="HTH_28"/>
    <property type="match status" value="1"/>
</dbReference>
<name>A0A1F7RWP7_9BACT</name>
<gene>
    <name evidence="2" type="ORF">A2161_13960</name>
</gene>
<accession>A0A1F7RWP7</accession>
<dbReference type="AlphaFoldDB" id="A0A1F7RWP7"/>
<dbReference type="SUPFAM" id="SSF46689">
    <property type="entry name" value="Homeodomain-like"/>
    <property type="match status" value="1"/>
</dbReference>
<feature type="domain" description="Insertion element IS150 protein InsJ-like helix-turn-helix" evidence="1">
    <location>
        <begin position="47"/>
        <end position="98"/>
    </location>
</feature>